<evidence type="ECO:0000256" key="1">
    <source>
        <dbReference type="SAM" id="Phobius"/>
    </source>
</evidence>
<dbReference type="Proteomes" id="UP000185895">
    <property type="component" value="Unassembled WGS sequence"/>
</dbReference>
<feature type="transmembrane region" description="Helical" evidence="1">
    <location>
        <begin position="65"/>
        <end position="86"/>
    </location>
</feature>
<protein>
    <submittedName>
        <fullName evidence="3">Ion channel</fullName>
    </submittedName>
</protein>
<keyword evidence="1" id="KW-0472">Membrane</keyword>
<dbReference type="RefSeq" id="WP_070070898.1">
    <property type="nucleotide sequence ID" value="NZ_MKKK01000067.1"/>
</dbReference>
<evidence type="ECO:0000259" key="2">
    <source>
        <dbReference type="Pfam" id="PF07885"/>
    </source>
</evidence>
<dbReference type="Pfam" id="PF07885">
    <property type="entry name" value="Ion_trans_2"/>
    <property type="match status" value="1"/>
</dbReference>
<keyword evidence="1" id="KW-1133">Transmembrane helix</keyword>
<keyword evidence="1" id="KW-0812">Transmembrane</keyword>
<feature type="transmembrane region" description="Helical" evidence="1">
    <location>
        <begin position="39"/>
        <end position="58"/>
    </location>
</feature>
<feature type="transmembrane region" description="Helical" evidence="1">
    <location>
        <begin position="192"/>
        <end position="218"/>
    </location>
</feature>
<proteinExistence type="predicted"/>
<dbReference type="STRING" id="1262585.BJI46_06045"/>
<reference evidence="3 4" key="1">
    <citation type="submission" date="2016-09" db="EMBL/GenBank/DDBJ databases">
        <authorList>
            <person name="Capua I."/>
            <person name="De Benedictis P."/>
            <person name="Joannis T."/>
            <person name="Lombin L.H."/>
            <person name="Cattoli G."/>
        </authorList>
    </citation>
    <scope>NUCLEOTIDE SEQUENCE [LARGE SCALE GENOMIC DNA]</scope>
    <source>
        <strain evidence="3 4">ANC 4671</strain>
    </source>
</reference>
<evidence type="ECO:0000313" key="4">
    <source>
        <dbReference type="Proteomes" id="UP000185895"/>
    </source>
</evidence>
<dbReference type="OrthoDB" id="4837979at2"/>
<gene>
    <name evidence="3" type="ORF">BJI46_06045</name>
</gene>
<feature type="transmembrane region" description="Helical" evidence="1">
    <location>
        <begin position="125"/>
        <end position="143"/>
    </location>
</feature>
<dbReference type="InterPro" id="IPR013099">
    <property type="entry name" value="K_chnl_dom"/>
</dbReference>
<keyword evidence="4" id="KW-1185">Reference proteome</keyword>
<dbReference type="EMBL" id="MKKK01000067">
    <property type="protein sequence ID" value="OEY92303.1"/>
    <property type="molecule type" value="Genomic_DNA"/>
</dbReference>
<name>A0A1E7QZ40_9GAMM</name>
<dbReference type="SUPFAM" id="SSF81324">
    <property type="entry name" value="Voltage-gated potassium channels"/>
    <property type="match status" value="1"/>
</dbReference>
<sequence>MRFFQEFWHHFKLLPSAWLLLIQLLMLVIVPFINHNQASSAVAWIFSAIALLLVANIIRITVASTIVGLMCVLPALCLSIIVFLGYGNSTLVIAANLFEATAYFVAAYRLTLYMFADRYLTRDELFAAASVFTLIVWGFAFLYSACQAWDIHSFTLQDENSRSWLSLIFLSFSVQSGTGLSEIYPENDIARVLVALQMFCGVMYLALIVSRLVALQYIKHQPKKPSDDEKS</sequence>
<organism evidence="3 4">
    <name type="scientific">Acinetobacter qingfengensis</name>
    <dbReference type="NCBI Taxonomy" id="1262585"/>
    <lineage>
        <taxon>Bacteria</taxon>
        <taxon>Pseudomonadati</taxon>
        <taxon>Pseudomonadota</taxon>
        <taxon>Gammaproteobacteria</taxon>
        <taxon>Moraxellales</taxon>
        <taxon>Moraxellaceae</taxon>
        <taxon>Acinetobacter</taxon>
    </lineage>
</organism>
<feature type="domain" description="Potassium channel" evidence="2">
    <location>
        <begin position="137"/>
        <end position="213"/>
    </location>
</feature>
<dbReference type="AlphaFoldDB" id="A0A1E7QZ40"/>
<evidence type="ECO:0000313" key="3">
    <source>
        <dbReference type="EMBL" id="OEY92303.1"/>
    </source>
</evidence>
<dbReference type="Gene3D" id="1.10.287.70">
    <property type="match status" value="1"/>
</dbReference>
<feature type="transmembrane region" description="Helical" evidence="1">
    <location>
        <begin position="92"/>
        <end position="113"/>
    </location>
</feature>
<accession>A0A1E7QZ40</accession>
<feature type="transmembrane region" description="Helical" evidence="1">
    <location>
        <begin position="12"/>
        <end position="33"/>
    </location>
</feature>
<comment type="caution">
    <text evidence="3">The sequence shown here is derived from an EMBL/GenBank/DDBJ whole genome shotgun (WGS) entry which is preliminary data.</text>
</comment>